<protein>
    <recommendedName>
        <fullName evidence="6">Protein FAR1-RELATED SEQUENCE</fullName>
    </recommendedName>
</protein>
<feature type="domain" description="SWIM-type" evidence="3">
    <location>
        <begin position="669"/>
        <end position="705"/>
    </location>
</feature>
<dbReference type="Pfam" id="PF04434">
    <property type="entry name" value="SWIM"/>
    <property type="match status" value="1"/>
</dbReference>
<dbReference type="InterPro" id="IPR004330">
    <property type="entry name" value="FAR1_DNA_bnd_dom"/>
</dbReference>
<keyword evidence="5" id="KW-1185">Reference proteome</keyword>
<dbReference type="AlphaFoldDB" id="A0AAP0CEW0"/>
<comment type="caution">
    <text evidence="4">The sequence shown here is derived from an EMBL/GenBank/DDBJ whole genome shotgun (WGS) entry which is preliminary data.</text>
</comment>
<dbReference type="PROSITE" id="PS50966">
    <property type="entry name" value="ZF_SWIM"/>
    <property type="match status" value="1"/>
</dbReference>
<evidence type="ECO:0000256" key="1">
    <source>
        <dbReference type="PROSITE-ProRule" id="PRU00047"/>
    </source>
</evidence>
<dbReference type="GO" id="GO:0008270">
    <property type="term" value="F:zinc ion binding"/>
    <property type="evidence" value="ECO:0007669"/>
    <property type="project" value="UniProtKB-KW"/>
</dbReference>
<proteinExistence type="predicted"/>
<dbReference type="Pfam" id="PF03101">
    <property type="entry name" value="FAR1"/>
    <property type="match status" value="1"/>
</dbReference>
<dbReference type="InterPro" id="IPR018289">
    <property type="entry name" value="MULE_transposase_dom"/>
</dbReference>
<dbReference type="InterPro" id="IPR007527">
    <property type="entry name" value="Znf_SWIM"/>
</dbReference>
<evidence type="ECO:0000313" key="4">
    <source>
        <dbReference type="EMBL" id="KAK9055361.1"/>
    </source>
</evidence>
<dbReference type="EMBL" id="JBCNJP010000025">
    <property type="protein sequence ID" value="KAK9055361.1"/>
    <property type="molecule type" value="Genomic_DNA"/>
</dbReference>
<evidence type="ECO:0008006" key="6">
    <source>
        <dbReference type="Google" id="ProtNLM"/>
    </source>
</evidence>
<dbReference type="GO" id="GO:0003676">
    <property type="term" value="F:nucleic acid binding"/>
    <property type="evidence" value="ECO:0007669"/>
    <property type="project" value="InterPro"/>
</dbReference>
<sequence>MSTNEGSSAIDHSNSIVPYASSEKFTNSVCNLGESVQEFIGDEISINDIDSGACVIVDVRSSIALSHTNLLDGNETNDSNIEPNITEVQVLPESNIQSSSGATSHCDATPGARLIDVEERGHITSHVYATSSGTMLWMPEISDSSKPIKGTIYNTWSDAVKAYDLYAEKAGFTTRIGTIKLHPKTKVITHRYILCHRASTQSSRKLRSCTSPSILSKRIRQSKIKVTNCEACVRLKPITGTTKYIVYEFVEAHNHCLIDRDNIDFSRKRRKMGFDEYQFVHKMALNKIGATKAYKLRCAIKGGVHNVKGTSTEFKNFARDVRVFLNNVDAQLVVDTLSSRMSTMDNFFFYHEAVDSELRFLFWADGISKMNYEAFGDVLAFDATYKTNQYGMIFVPFTGVDHHKRCVTFGAALLCDEKTESYVLLLKTFLRAHKKQPLLVLTDQDSAMKSAIKSVFTESVHRLCMWHIMDKLPAKILAETDETETLDTTSIRASIHKLVWNLIIPPSTFEEKWQELIDTYNLRNHTWLKTMYAIRGEWVPSYFQDLPMCCLMKTTSRCESSNAMFKVNTSASNTLVQFLLCFDTAIDWQRYHQREVEFASETTYYRFKTDLPIERHAALLYTNNVFSEVQHEIDRSQNRVLPSFDGDADGILQYTVAHYDKKRNHVADYKVKFNPEDKSASCSCLCFTRIGYLCRHIFVVYSFNQVDKIPDRYICKRWKRDALPKHVYSLEHRYSADNSEESKLRNEIIDVVTQCVDRLRSNPERLTMLRDDLLIIKDRVFSDVPEEPACNNKDAVISYLFGRTHSESDGHTLVAPEAVKHKGRHSDARIVGAREQAIEKHNKGKRMTRCHSCGKTGHNSRGCAKHTVAASVAATTTANVASVAAATTANAVDN</sequence>
<dbReference type="Proteomes" id="UP001408789">
    <property type="component" value="Unassembled WGS sequence"/>
</dbReference>
<evidence type="ECO:0000259" key="2">
    <source>
        <dbReference type="PROSITE" id="PS50158"/>
    </source>
</evidence>
<keyword evidence="1" id="KW-0863">Zinc-finger</keyword>
<keyword evidence="1" id="KW-0479">Metal-binding</keyword>
<gene>
    <name evidence="4" type="ORF">SSX86_026444</name>
</gene>
<dbReference type="PANTHER" id="PTHR47718">
    <property type="entry name" value="OS01G0519700 PROTEIN"/>
    <property type="match status" value="1"/>
</dbReference>
<accession>A0AAP0CEW0</accession>
<evidence type="ECO:0000313" key="5">
    <source>
        <dbReference type="Proteomes" id="UP001408789"/>
    </source>
</evidence>
<reference evidence="4 5" key="1">
    <citation type="submission" date="2024-04" db="EMBL/GenBank/DDBJ databases">
        <title>The reference genome of an endangered Asteraceae, Deinandra increscens subsp. villosa, native to the Central Coast of California.</title>
        <authorList>
            <person name="Guilliams M."/>
            <person name="Hasenstab-Lehman K."/>
            <person name="Meyer R."/>
            <person name="Mcevoy S."/>
        </authorList>
    </citation>
    <scope>NUCLEOTIDE SEQUENCE [LARGE SCALE GENOMIC DNA]</scope>
    <source>
        <tissue evidence="4">Leaf</tissue>
    </source>
</reference>
<evidence type="ECO:0000259" key="3">
    <source>
        <dbReference type="PROSITE" id="PS50966"/>
    </source>
</evidence>
<dbReference type="Pfam" id="PF10551">
    <property type="entry name" value="MULE"/>
    <property type="match status" value="1"/>
</dbReference>
<keyword evidence="1" id="KW-0862">Zinc</keyword>
<dbReference type="PANTHER" id="PTHR47718:SF12">
    <property type="entry name" value="PROTEIN FAR1-RELATED SEQUENCE"/>
    <property type="match status" value="1"/>
</dbReference>
<dbReference type="PROSITE" id="PS50158">
    <property type="entry name" value="ZF_CCHC"/>
    <property type="match status" value="1"/>
</dbReference>
<organism evidence="4 5">
    <name type="scientific">Deinandra increscens subsp. villosa</name>
    <dbReference type="NCBI Taxonomy" id="3103831"/>
    <lineage>
        <taxon>Eukaryota</taxon>
        <taxon>Viridiplantae</taxon>
        <taxon>Streptophyta</taxon>
        <taxon>Embryophyta</taxon>
        <taxon>Tracheophyta</taxon>
        <taxon>Spermatophyta</taxon>
        <taxon>Magnoliopsida</taxon>
        <taxon>eudicotyledons</taxon>
        <taxon>Gunneridae</taxon>
        <taxon>Pentapetalae</taxon>
        <taxon>asterids</taxon>
        <taxon>campanulids</taxon>
        <taxon>Asterales</taxon>
        <taxon>Asteraceae</taxon>
        <taxon>Asteroideae</taxon>
        <taxon>Heliantheae alliance</taxon>
        <taxon>Madieae</taxon>
        <taxon>Madiinae</taxon>
        <taxon>Deinandra</taxon>
    </lineage>
</organism>
<name>A0AAP0CEW0_9ASTR</name>
<feature type="domain" description="CCHC-type" evidence="2">
    <location>
        <begin position="849"/>
        <end position="863"/>
    </location>
</feature>
<dbReference type="InterPro" id="IPR001878">
    <property type="entry name" value="Znf_CCHC"/>
</dbReference>